<name>A0A1A7NQP7_9PAST</name>
<organism evidence="2 3">
    <name type="scientific">Gallibacterium salpingitidis</name>
    <dbReference type="NCBI Taxonomy" id="505341"/>
    <lineage>
        <taxon>Bacteria</taxon>
        <taxon>Pseudomonadati</taxon>
        <taxon>Pseudomonadota</taxon>
        <taxon>Gammaproteobacteria</taxon>
        <taxon>Pasteurellales</taxon>
        <taxon>Pasteurellaceae</taxon>
        <taxon>Gallibacterium</taxon>
    </lineage>
</organism>
<evidence type="ECO:0000313" key="3">
    <source>
        <dbReference type="Proteomes" id="UP000092649"/>
    </source>
</evidence>
<comment type="caution">
    <text evidence="2">The sequence shown here is derived from an EMBL/GenBank/DDBJ whole genome shotgun (WGS) entry which is preliminary data.</text>
</comment>
<evidence type="ECO:0008006" key="4">
    <source>
        <dbReference type="Google" id="ProtNLM"/>
    </source>
</evidence>
<dbReference type="EMBL" id="JTJL01000056">
    <property type="protein sequence ID" value="OBW91935.1"/>
    <property type="molecule type" value="Genomic_DNA"/>
</dbReference>
<accession>A0A1A7NQP7</accession>
<sequence>MRGYYSGYFSLLTILVLGSLSLLLLWLHQDSLHFYQRGLLARNSDLTMQRKLFRQYQQQYAQLCQPITAKESAFSEELTVTGKHTAAIFYVDCLKEALFIELPKAKQNQPRAKYLNSHYLITQPVYDEPIYTSLHQPLLWIIDQPTVWQLDGTIYGVVISNADLKIDGKGKIVGAIISDQKVILGNKVKIEFSSSIVNNLDAQFSHWRVAKGGWHDF</sequence>
<dbReference type="AlphaFoldDB" id="A0A1A7NQP7"/>
<dbReference type="RefSeq" id="WP_066109423.1">
    <property type="nucleotide sequence ID" value="NZ_JTJL01000056.1"/>
</dbReference>
<protein>
    <recommendedName>
        <fullName evidence="4">DUF2572 family protein</fullName>
    </recommendedName>
</protein>
<keyword evidence="1" id="KW-0472">Membrane</keyword>
<gene>
    <name evidence="2" type="ORF">QS62_09645</name>
</gene>
<dbReference type="InterPro" id="IPR022543">
    <property type="entry name" value="DUF2572"/>
</dbReference>
<keyword evidence="1" id="KW-0812">Transmembrane</keyword>
<dbReference type="OrthoDB" id="5686653at2"/>
<reference evidence="2 3" key="1">
    <citation type="submission" date="2014-11" db="EMBL/GenBank/DDBJ databases">
        <title>Pan-genome of Gallibacterium spp.</title>
        <authorList>
            <person name="Kudirkiene E."/>
            <person name="Bojesen A.M."/>
        </authorList>
    </citation>
    <scope>NUCLEOTIDE SEQUENCE [LARGE SCALE GENOMIC DNA]</scope>
    <source>
        <strain evidence="2 3">F150</strain>
    </source>
</reference>
<dbReference type="Pfam" id="PF10833">
    <property type="entry name" value="DUF2572"/>
    <property type="match status" value="1"/>
</dbReference>
<evidence type="ECO:0000313" key="2">
    <source>
        <dbReference type="EMBL" id="OBW91935.1"/>
    </source>
</evidence>
<evidence type="ECO:0000256" key="1">
    <source>
        <dbReference type="SAM" id="Phobius"/>
    </source>
</evidence>
<proteinExistence type="predicted"/>
<dbReference type="Proteomes" id="UP000092649">
    <property type="component" value="Unassembled WGS sequence"/>
</dbReference>
<feature type="transmembrane region" description="Helical" evidence="1">
    <location>
        <begin position="6"/>
        <end position="27"/>
    </location>
</feature>
<keyword evidence="3" id="KW-1185">Reference proteome</keyword>
<keyword evidence="1" id="KW-1133">Transmembrane helix</keyword>